<evidence type="ECO:0000313" key="3">
    <source>
        <dbReference type="Proteomes" id="UP000199417"/>
    </source>
</evidence>
<name>A0A1G6VJ12_9NOCA</name>
<proteinExistence type="predicted"/>
<dbReference type="STRING" id="168276.SAMN05444580_1059"/>
<gene>
    <name evidence="2" type="ORF">SAMN05444580_1059</name>
</gene>
<protein>
    <submittedName>
        <fullName evidence="2">Uncharacterized protein</fullName>
    </submittedName>
</protein>
<dbReference type="EMBL" id="FNAB01000005">
    <property type="protein sequence ID" value="SDD53027.1"/>
    <property type="molecule type" value="Genomic_DNA"/>
</dbReference>
<sequence>MIVATLQPAAFDRGHDADPPDVMRGTDRDGDHGGVTDDEAGTERTGESDAPAGARIDFILTGSGVAATTVLASGASTWLTDTMPLSRWAKALTTSQALVPLVVAGLVAARAVNILPGD</sequence>
<dbReference type="Proteomes" id="UP000199417">
    <property type="component" value="Unassembled WGS sequence"/>
</dbReference>
<feature type="region of interest" description="Disordered" evidence="1">
    <location>
        <begin position="7"/>
        <end position="52"/>
    </location>
</feature>
<dbReference type="AlphaFoldDB" id="A0A1G6VJ12"/>
<accession>A0A1G6VJ12</accession>
<organism evidence="2 3">
    <name type="scientific">Rhodococcus tukisamuensis</name>
    <dbReference type="NCBI Taxonomy" id="168276"/>
    <lineage>
        <taxon>Bacteria</taxon>
        <taxon>Bacillati</taxon>
        <taxon>Actinomycetota</taxon>
        <taxon>Actinomycetes</taxon>
        <taxon>Mycobacteriales</taxon>
        <taxon>Nocardiaceae</taxon>
        <taxon>Rhodococcus</taxon>
    </lineage>
</organism>
<evidence type="ECO:0000313" key="2">
    <source>
        <dbReference type="EMBL" id="SDD53027.1"/>
    </source>
</evidence>
<evidence type="ECO:0000256" key="1">
    <source>
        <dbReference type="SAM" id="MobiDB-lite"/>
    </source>
</evidence>
<feature type="compositionally biased region" description="Basic and acidic residues" evidence="1">
    <location>
        <begin position="24"/>
        <end position="47"/>
    </location>
</feature>
<dbReference type="RefSeq" id="WP_072847228.1">
    <property type="nucleotide sequence ID" value="NZ_FNAB01000005.1"/>
</dbReference>
<keyword evidence="3" id="KW-1185">Reference proteome</keyword>
<reference evidence="2 3" key="1">
    <citation type="submission" date="2016-10" db="EMBL/GenBank/DDBJ databases">
        <authorList>
            <person name="de Groot N.N."/>
        </authorList>
    </citation>
    <scope>NUCLEOTIDE SEQUENCE [LARGE SCALE GENOMIC DNA]</scope>
    <source>
        <strain evidence="2 3">JCM 11308</strain>
    </source>
</reference>